<name>A0A8J4FR69_9CHLO</name>
<comment type="caution">
    <text evidence="2">The sequence shown here is derived from an EMBL/GenBank/DDBJ whole genome shotgun (WGS) entry which is preliminary data.</text>
</comment>
<evidence type="ECO:0000256" key="1">
    <source>
        <dbReference type="SAM" id="MobiDB-lite"/>
    </source>
</evidence>
<feature type="region of interest" description="Disordered" evidence="1">
    <location>
        <begin position="23"/>
        <end position="50"/>
    </location>
</feature>
<keyword evidence="3" id="KW-1185">Reference proteome</keyword>
<evidence type="ECO:0000313" key="2">
    <source>
        <dbReference type="EMBL" id="GIL82604.1"/>
    </source>
</evidence>
<accession>A0A8J4FR69</accession>
<sequence length="116" mass="12228">MATAAPPLTLFTGNRRLLPSVAARTGARGEGPLRPVDNQWEGMDPDPGREEPAASILWGGGRSPLLGAKICSCCSSTCISSSPWRLAVFVDTYRPGTPARRVSRSGAAADRCMANQ</sequence>
<feature type="non-terminal residue" evidence="2">
    <location>
        <position position="116"/>
    </location>
</feature>
<reference evidence="2" key="1">
    <citation type="journal article" date="2021" name="Proc. Natl. Acad. Sci. U.S.A.">
        <title>Three genomes in the algal genus Volvox reveal the fate of a haploid sex-determining region after a transition to homothallism.</title>
        <authorList>
            <person name="Yamamoto K."/>
            <person name="Hamaji T."/>
            <person name="Kawai-Toyooka H."/>
            <person name="Matsuzaki R."/>
            <person name="Takahashi F."/>
            <person name="Nishimura Y."/>
            <person name="Kawachi M."/>
            <person name="Noguchi H."/>
            <person name="Minakuchi Y."/>
            <person name="Umen J.G."/>
            <person name="Toyoda A."/>
            <person name="Nozaki H."/>
        </authorList>
    </citation>
    <scope>NUCLEOTIDE SEQUENCE</scope>
    <source>
        <strain evidence="2">NIES-3786</strain>
    </source>
</reference>
<gene>
    <name evidence="2" type="ORF">Vretifemale_11467</name>
</gene>
<proteinExistence type="predicted"/>
<dbReference type="Proteomes" id="UP000747110">
    <property type="component" value="Unassembled WGS sequence"/>
</dbReference>
<dbReference type="AlphaFoldDB" id="A0A8J4FR69"/>
<evidence type="ECO:0000313" key="3">
    <source>
        <dbReference type="Proteomes" id="UP000747110"/>
    </source>
</evidence>
<dbReference type="EMBL" id="BNCP01000024">
    <property type="protein sequence ID" value="GIL82604.1"/>
    <property type="molecule type" value="Genomic_DNA"/>
</dbReference>
<organism evidence="2 3">
    <name type="scientific">Volvox reticuliferus</name>
    <dbReference type="NCBI Taxonomy" id="1737510"/>
    <lineage>
        <taxon>Eukaryota</taxon>
        <taxon>Viridiplantae</taxon>
        <taxon>Chlorophyta</taxon>
        <taxon>core chlorophytes</taxon>
        <taxon>Chlorophyceae</taxon>
        <taxon>CS clade</taxon>
        <taxon>Chlamydomonadales</taxon>
        <taxon>Volvocaceae</taxon>
        <taxon>Volvox</taxon>
    </lineage>
</organism>
<protein>
    <submittedName>
        <fullName evidence="2">Uncharacterized protein</fullName>
    </submittedName>
</protein>